<accession>A0A0N4WW12</accession>
<organism evidence="1">
    <name type="scientific">Haemonchus placei</name>
    <name type="common">Barber's pole worm</name>
    <dbReference type="NCBI Taxonomy" id="6290"/>
    <lineage>
        <taxon>Eukaryota</taxon>
        <taxon>Metazoa</taxon>
        <taxon>Ecdysozoa</taxon>
        <taxon>Nematoda</taxon>
        <taxon>Chromadorea</taxon>
        <taxon>Rhabditida</taxon>
        <taxon>Rhabditina</taxon>
        <taxon>Rhabditomorpha</taxon>
        <taxon>Strongyloidea</taxon>
        <taxon>Trichostrongylidae</taxon>
        <taxon>Haemonchus</taxon>
    </lineage>
</organism>
<reference evidence="1" key="1">
    <citation type="submission" date="2017-02" db="UniProtKB">
        <authorList>
            <consortium name="WormBaseParasite"/>
        </authorList>
    </citation>
    <scope>IDENTIFICATION</scope>
</reference>
<dbReference type="AlphaFoldDB" id="A0A0N4WW12"/>
<protein>
    <submittedName>
        <fullName evidence="1">AP2/ERF domain-containing protein</fullName>
    </submittedName>
</protein>
<proteinExistence type="predicted"/>
<evidence type="ECO:0000313" key="1">
    <source>
        <dbReference type="WBParaSite" id="HPLM_0001590901-mRNA-1"/>
    </source>
</evidence>
<dbReference type="WBParaSite" id="HPLM_0001590901-mRNA-1">
    <property type="protein sequence ID" value="HPLM_0001590901-mRNA-1"/>
    <property type="gene ID" value="HPLM_0001590901"/>
</dbReference>
<sequence length="239" mass="27362">LKNEMEQRGLFDFSLKHTDEPYSSDSSLSKGCYSDDDDAATQGKWAFRRCPNCMNDGEYECKKYDVGFAIQAAQQEALVYAEHCEKSYEKAQERKKRKYGLSKTKPADHKSAYCMDDNPKLSPSVQREGNARQPTSCQRCAKHIKELSLSEARLEFIVTWGQNIRKATRKQDKAYAKIDELVAVLLQLTRPLRALLGGQLGRLTKILLRIGDAYTLPNYEPRWSLKRSRYSSDDSNDVQ</sequence>
<name>A0A0N4WW12_HAEPC</name>